<proteinExistence type="inferred from homology"/>
<dbReference type="GO" id="GO:0016020">
    <property type="term" value="C:membrane"/>
    <property type="evidence" value="ECO:0007669"/>
    <property type="project" value="UniProtKB-SubCell"/>
</dbReference>
<evidence type="ECO:0000259" key="8">
    <source>
        <dbReference type="Pfam" id="PF02683"/>
    </source>
</evidence>
<feature type="transmembrane region" description="Helical" evidence="7">
    <location>
        <begin position="6"/>
        <end position="27"/>
    </location>
</feature>
<protein>
    <submittedName>
        <fullName evidence="9">Cytochrome C biogenesis protein transmembrane region</fullName>
    </submittedName>
</protein>
<dbReference type="RefSeq" id="WP_085889657.1">
    <property type="nucleotide sequence ID" value="NZ_FWFN01000008.1"/>
</dbReference>
<evidence type="ECO:0000256" key="6">
    <source>
        <dbReference type="ARBA" id="ARBA00023136"/>
    </source>
</evidence>
<dbReference type="GO" id="GO:0017004">
    <property type="term" value="P:cytochrome complex assembly"/>
    <property type="evidence" value="ECO:0007669"/>
    <property type="project" value="UniProtKB-KW"/>
</dbReference>
<feature type="transmembrane region" description="Helical" evidence="7">
    <location>
        <begin position="39"/>
        <end position="63"/>
    </location>
</feature>
<evidence type="ECO:0000313" key="10">
    <source>
        <dbReference type="Proteomes" id="UP000193963"/>
    </source>
</evidence>
<keyword evidence="4" id="KW-0201">Cytochrome c-type biogenesis</keyword>
<name>A0A1X7A2Z8_9RHOB</name>
<feature type="transmembrane region" description="Helical" evidence="7">
    <location>
        <begin position="69"/>
        <end position="87"/>
    </location>
</feature>
<dbReference type="Proteomes" id="UP000193963">
    <property type="component" value="Unassembled WGS sequence"/>
</dbReference>
<evidence type="ECO:0000256" key="7">
    <source>
        <dbReference type="SAM" id="Phobius"/>
    </source>
</evidence>
<dbReference type="InterPro" id="IPR003834">
    <property type="entry name" value="Cyt_c_assmbl_TM_dom"/>
</dbReference>
<keyword evidence="3 7" id="KW-0812">Transmembrane</keyword>
<reference evidence="9 10" key="1">
    <citation type="submission" date="2017-03" db="EMBL/GenBank/DDBJ databases">
        <authorList>
            <person name="Afonso C.L."/>
            <person name="Miller P.J."/>
            <person name="Scott M.A."/>
            <person name="Spackman E."/>
            <person name="Goraichik I."/>
            <person name="Dimitrov K.M."/>
            <person name="Suarez D.L."/>
            <person name="Swayne D.E."/>
        </authorList>
    </citation>
    <scope>NUCLEOTIDE SEQUENCE [LARGE SCALE GENOMIC DNA]</scope>
    <source>
        <strain evidence="9 10">CECT 7751</strain>
    </source>
</reference>
<evidence type="ECO:0000256" key="3">
    <source>
        <dbReference type="ARBA" id="ARBA00022692"/>
    </source>
</evidence>
<feature type="transmembrane region" description="Helical" evidence="7">
    <location>
        <begin position="155"/>
        <end position="177"/>
    </location>
</feature>
<accession>A0A1X7A2Z8</accession>
<dbReference type="PANTHER" id="PTHR31272">
    <property type="entry name" value="CYTOCHROME C-TYPE BIOGENESIS PROTEIN HI_1454-RELATED"/>
    <property type="match status" value="1"/>
</dbReference>
<evidence type="ECO:0000313" key="9">
    <source>
        <dbReference type="EMBL" id="SLN69013.1"/>
    </source>
</evidence>
<dbReference type="Pfam" id="PF02683">
    <property type="entry name" value="DsbD_TM"/>
    <property type="match status" value="1"/>
</dbReference>
<keyword evidence="5 7" id="KW-1133">Transmembrane helix</keyword>
<comment type="similarity">
    <text evidence="2">Belongs to the DsbD family.</text>
</comment>
<gene>
    <name evidence="9" type="ORF">PSM7751_03640</name>
</gene>
<keyword evidence="10" id="KW-1185">Reference proteome</keyword>
<evidence type="ECO:0000256" key="4">
    <source>
        <dbReference type="ARBA" id="ARBA00022748"/>
    </source>
</evidence>
<dbReference type="AlphaFoldDB" id="A0A1X7A2Z8"/>
<dbReference type="EMBL" id="FWFN01000008">
    <property type="protein sequence ID" value="SLN69013.1"/>
    <property type="molecule type" value="Genomic_DNA"/>
</dbReference>
<feature type="transmembrane region" description="Helical" evidence="7">
    <location>
        <begin position="198"/>
        <end position="218"/>
    </location>
</feature>
<organism evidence="9 10">
    <name type="scientific">Pseudooceanicola marinus</name>
    <dbReference type="NCBI Taxonomy" id="396013"/>
    <lineage>
        <taxon>Bacteria</taxon>
        <taxon>Pseudomonadati</taxon>
        <taxon>Pseudomonadota</taxon>
        <taxon>Alphaproteobacteria</taxon>
        <taxon>Rhodobacterales</taxon>
        <taxon>Paracoccaceae</taxon>
        <taxon>Pseudooceanicola</taxon>
    </lineage>
</organism>
<feature type="transmembrane region" description="Helical" evidence="7">
    <location>
        <begin position="121"/>
        <end position="143"/>
    </location>
</feature>
<evidence type="ECO:0000256" key="5">
    <source>
        <dbReference type="ARBA" id="ARBA00022989"/>
    </source>
</evidence>
<sequence length="237" mass="24166">MELPFAYLAGLLTLINPCVLPVLPIVLGSALQASPRGPLALAAGMSLSFVVLGVTVAGFGYALGLTEEVVAQAGAVLMILFGAVLLVPRFSHAFASATGGMAAGADARIGRMQAGGARGQFLGGLLLGAVWSPCVGPTLGGAISLAASGESLGRATLIMIFFALGVSTLIVGLGYGARGLLARHRGAMQRLAQVARPLLGILFILVGTAILFRLHHMAEAWALSVLPPWLLDLSVAF</sequence>
<feature type="domain" description="Cytochrome C biogenesis protein transmembrane" evidence="8">
    <location>
        <begin position="6"/>
        <end position="208"/>
    </location>
</feature>
<evidence type="ECO:0000256" key="2">
    <source>
        <dbReference type="ARBA" id="ARBA00006143"/>
    </source>
</evidence>
<comment type="subcellular location">
    <subcellularLocation>
        <location evidence="1">Membrane</location>
        <topology evidence="1">Multi-pass membrane protein</topology>
    </subcellularLocation>
</comment>
<dbReference type="PANTHER" id="PTHR31272:SF9">
    <property type="entry name" value="BLL1027 PROTEIN"/>
    <property type="match status" value="1"/>
</dbReference>
<dbReference type="InterPro" id="IPR051790">
    <property type="entry name" value="Cytochrome_c-biogenesis_DsbD"/>
</dbReference>
<evidence type="ECO:0000256" key="1">
    <source>
        <dbReference type="ARBA" id="ARBA00004141"/>
    </source>
</evidence>
<keyword evidence="6 7" id="KW-0472">Membrane</keyword>
<dbReference type="OrthoDB" id="9811352at2"/>